<keyword evidence="3 5" id="KW-1133">Transmembrane helix</keyword>
<evidence type="ECO:0000256" key="2">
    <source>
        <dbReference type="ARBA" id="ARBA00022692"/>
    </source>
</evidence>
<feature type="transmembrane region" description="Helical" evidence="5">
    <location>
        <begin position="77"/>
        <end position="99"/>
    </location>
</feature>
<evidence type="ECO:0000256" key="4">
    <source>
        <dbReference type="ARBA" id="ARBA00023136"/>
    </source>
</evidence>
<comment type="caution">
    <text evidence="6">The sequence shown here is derived from an EMBL/GenBank/DDBJ whole genome shotgun (WGS) entry which is preliminary data.</text>
</comment>
<dbReference type="InterPro" id="IPR036640">
    <property type="entry name" value="ABC1_TM_sf"/>
</dbReference>
<proteinExistence type="predicted"/>
<evidence type="ECO:0000313" key="6">
    <source>
        <dbReference type="EMBL" id="MCP2347071.1"/>
    </source>
</evidence>
<evidence type="ECO:0000313" key="7">
    <source>
        <dbReference type="Proteomes" id="UP001320766"/>
    </source>
</evidence>
<feature type="transmembrane region" description="Helical" evidence="5">
    <location>
        <begin position="21"/>
        <end position="40"/>
    </location>
</feature>
<comment type="subcellular location">
    <subcellularLocation>
        <location evidence="1">Cell membrane</location>
        <topology evidence="1">Multi-pass membrane protein</topology>
    </subcellularLocation>
</comment>
<organism evidence="6 7">
    <name type="scientific">Nonomuraea roseoviolacea subsp. carminata</name>
    <dbReference type="NCBI Taxonomy" id="160689"/>
    <lineage>
        <taxon>Bacteria</taxon>
        <taxon>Bacillati</taxon>
        <taxon>Actinomycetota</taxon>
        <taxon>Actinomycetes</taxon>
        <taxon>Streptosporangiales</taxon>
        <taxon>Streptosporangiaceae</taxon>
        <taxon>Nonomuraea</taxon>
    </lineage>
</organism>
<feature type="transmembrane region" description="Helical" evidence="5">
    <location>
        <begin position="46"/>
        <end position="65"/>
    </location>
</feature>
<dbReference type="Proteomes" id="UP001320766">
    <property type="component" value="Unassembled WGS sequence"/>
</dbReference>
<keyword evidence="7" id="KW-1185">Reference proteome</keyword>
<dbReference type="EMBL" id="JAMZEC010000001">
    <property type="protein sequence ID" value="MCP2347071.1"/>
    <property type="molecule type" value="Genomic_DNA"/>
</dbReference>
<protein>
    <submittedName>
        <fullName evidence="6">ABC-type multidrug transport system fused ATPase/permease subunit</fullName>
    </submittedName>
</protein>
<name>A0ABT1JZ86_9ACTN</name>
<gene>
    <name evidence="6" type="ORF">HD595_003193</name>
</gene>
<feature type="transmembrane region" description="Helical" evidence="5">
    <location>
        <begin position="184"/>
        <end position="202"/>
    </location>
</feature>
<evidence type="ECO:0000256" key="5">
    <source>
        <dbReference type="SAM" id="Phobius"/>
    </source>
</evidence>
<keyword evidence="2 5" id="KW-0812">Transmembrane</keyword>
<keyword evidence="4 5" id="KW-0472">Membrane</keyword>
<dbReference type="Gene3D" id="1.20.1560.10">
    <property type="entry name" value="ABC transporter type 1, transmembrane domain"/>
    <property type="match status" value="1"/>
</dbReference>
<dbReference type="RefSeq" id="WP_253769780.1">
    <property type="nucleotide sequence ID" value="NZ_BAAAVE010000022.1"/>
</dbReference>
<evidence type="ECO:0000256" key="1">
    <source>
        <dbReference type="ARBA" id="ARBA00004651"/>
    </source>
</evidence>
<accession>A0ABT1JZ86</accession>
<evidence type="ECO:0000256" key="3">
    <source>
        <dbReference type="ARBA" id="ARBA00022989"/>
    </source>
</evidence>
<sequence length="209" mass="21537">MTRPGTRLRRGHGVGLRTPSWALGGLAAWSLAIAAAPGVLALHVAATLAVGLAPVFIAWQLKLVIDGIADAASRTGVLIGPVLGLAVGGLVVSVVPQVIRFLRGEMDRRVGLLAQDRLFTAVERLPGLAPFEDPGFLDRLRLAVQSTSTSPYPNQALDGMVGTVQSTVVALGFLGTMLTLSPPMAALVLAAGLPALGAQLALSRANARM</sequence>
<dbReference type="SUPFAM" id="SSF90123">
    <property type="entry name" value="ABC transporter transmembrane region"/>
    <property type="match status" value="1"/>
</dbReference>
<reference evidence="6 7" key="1">
    <citation type="submission" date="2022-06" db="EMBL/GenBank/DDBJ databases">
        <title>Sequencing the genomes of 1000 actinobacteria strains.</title>
        <authorList>
            <person name="Klenk H.-P."/>
        </authorList>
    </citation>
    <scope>NUCLEOTIDE SEQUENCE [LARGE SCALE GENOMIC DNA]</scope>
    <source>
        <strain evidence="6 7">DSM 44170</strain>
    </source>
</reference>